<reference evidence="1" key="1">
    <citation type="submission" date="2015-12" db="EMBL/GenBank/DDBJ databases">
        <title>Gene expression during late stages of embryo sac development: a critical building block for successful pollen-pistil interactions.</title>
        <authorList>
            <person name="Liu Y."/>
            <person name="Joly V."/>
            <person name="Sabar M."/>
            <person name="Matton D.P."/>
        </authorList>
    </citation>
    <scope>NUCLEOTIDE SEQUENCE</scope>
</reference>
<proteinExistence type="predicted"/>
<accession>A0A0V0HK84</accession>
<sequence>MQPQHFLSAGFDNNNTCHFLKKNYVKKHERNGNINVGLPTLHEKDEKNHSLLMRFSTLHDKRTRGMMLGVHFFGIILGRKCPETTDYLSKNV</sequence>
<protein>
    <submittedName>
        <fullName evidence="1">Putative ovule protein</fullName>
    </submittedName>
</protein>
<organism evidence="1">
    <name type="scientific">Solanum chacoense</name>
    <name type="common">Chaco potato</name>
    <dbReference type="NCBI Taxonomy" id="4108"/>
    <lineage>
        <taxon>Eukaryota</taxon>
        <taxon>Viridiplantae</taxon>
        <taxon>Streptophyta</taxon>
        <taxon>Embryophyta</taxon>
        <taxon>Tracheophyta</taxon>
        <taxon>Spermatophyta</taxon>
        <taxon>Magnoliopsida</taxon>
        <taxon>eudicotyledons</taxon>
        <taxon>Gunneridae</taxon>
        <taxon>Pentapetalae</taxon>
        <taxon>asterids</taxon>
        <taxon>lamiids</taxon>
        <taxon>Solanales</taxon>
        <taxon>Solanaceae</taxon>
        <taxon>Solanoideae</taxon>
        <taxon>Solaneae</taxon>
        <taxon>Solanum</taxon>
    </lineage>
</organism>
<dbReference type="EMBL" id="GEDG01018631">
    <property type="protein sequence ID" value="JAP20628.1"/>
    <property type="molecule type" value="Transcribed_RNA"/>
</dbReference>
<evidence type="ECO:0000313" key="1">
    <source>
        <dbReference type="EMBL" id="JAP20628.1"/>
    </source>
</evidence>
<name>A0A0V0HK84_SOLCH</name>
<dbReference type="AlphaFoldDB" id="A0A0V0HK84"/>